<dbReference type="AlphaFoldDB" id="U4QX83"/>
<name>U4QX83_9FIRM</name>
<evidence type="ECO:0000313" key="1">
    <source>
        <dbReference type="EMBL" id="EPR08135.1"/>
    </source>
</evidence>
<comment type="caution">
    <text evidence="1">The sequence shown here is derived from an EMBL/GenBank/DDBJ whole genome shotgun (WGS) entry which is preliminary data.</text>
</comment>
<proteinExistence type="predicted"/>
<reference evidence="1 2" key="1">
    <citation type="journal article" date="2013" name="Genome Announc.">
        <title>Draft Genome Sequence of the Cellulolytic Bacterium Clostridium papyrosolvens C7 (ATCC 700395).</title>
        <authorList>
            <person name="Zepeda V."/>
            <person name="Dassa B."/>
            <person name="Borovok I."/>
            <person name="Lamed R."/>
            <person name="Bayer E.A."/>
            <person name="Cate J.H."/>
        </authorList>
    </citation>
    <scope>NUCLEOTIDE SEQUENCE [LARGE SCALE GENOMIC DNA]</scope>
    <source>
        <strain evidence="1 2">C7</strain>
    </source>
</reference>
<organism evidence="1 2">
    <name type="scientific">Ruminiclostridium papyrosolvens C7</name>
    <dbReference type="NCBI Taxonomy" id="1330534"/>
    <lineage>
        <taxon>Bacteria</taxon>
        <taxon>Bacillati</taxon>
        <taxon>Bacillota</taxon>
        <taxon>Clostridia</taxon>
        <taxon>Eubacteriales</taxon>
        <taxon>Oscillospiraceae</taxon>
        <taxon>Ruminiclostridium</taxon>
    </lineage>
</organism>
<protein>
    <submittedName>
        <fullName evidence="1">Uncharacterized protein</fullName>
    </submittedName>
</protein>
<dbReference type="PATRIC" id="fig|1330534.3.peg.3702"/>
<dbReference type="EMBL" id="ATAY01000094">
    <property type="protein sequence ID" value="EPR08135.1"/>
    <property type="molecule type" value="Genomic_DNA"/>
</dbReference>
<dbReference type="Proteomes" id="UP000016860">
    <property type="component" value="Unassembled WGS sequence"/>
</dbReference>
<evidence type="ECO:0000313" key="2">
    <source>
        <dbReference type="Proteomes" id="UP000016860"/>
    </source>
</evidence>
<gene>
    <name evidence="1" type="ORF">L323_18645</name>
</gene>
<sequence length="36" mass="4352">MKNKNCYTPIDSVKVEMFLRDTEDIFMNKLLPEKLF</sequence>
<accession>U4QX83</accession>